<evidence type="ECO:0000256" key="4">
    <source>
        <dbReference type="SAM" id="Coils"/>
    </source>
</evidence>
<comment type="subcellular location">
    <subcellularLocation>
        <location evidence="1">Cell envelope</location>
    </subcellularLocation>
</comment>
<evidence type="ECO:0000259" key="6">
    <source>
        <dbReference type="Pfam" id="PF25967"/>
    </source>
</evidence>
<dbReference type="PANTHER" id="PTHR30469:SF33">
    <property type="entry name" value="SLR1207 PROTEIN"/>
    <property type="match status" value="1"/>
</dbReference>
<dbReference type="RefSeq" id="WP_379708509.1">
    <property type="nucleotide sequence ID" value="NZ_JBHSCZ010000002.1"/>
</dbReference>
<dbReference type="Gene3D" id="1.10.287.470">
    <property type="entry name" value="Helix hairpin bin"/>
    <property type="match status" value="1"/>
</dbReference>
<keyword evidence="4" id="KW-0175">Coiled coil</keyword>
<protein>
    <submittedName>
        <fullName evidence="8">Efflux RND transporter periplasmic adaptor subunit</fullName>
    </submittedName>
</protein>
<dbReference type="InterPro" id="IPR058627">
    <property type="entry name" value="MdtA-like_C"/>
</dbReference>
<dbReference type="Pfam" id="PF25990">
    <property type="entry name" value="Beta-barrel_YknX"/>
    <property type="match status" value="1"/>
</dbReference>
<dbReference type="Proteomes" id="UP001595907">
    <property type="component" value="Unassembled WGS sequence"/>
</dbReference>
<organism evidence="8 9">
    <name type="scientific">Ferruginibacter yonginensis</name>
    <dbReference type="NCBI Taxonomy" id="1310416"/>
    <lineage>
        <taxon>Bacteria</taxon>
        <taxon>Pseudomonadati</taxon>
        <taxon>Bacteroidota</taxon>
        <taxon>Chitinophagia</taxon>
        <taxon>Chitinophagales</taxon>
        <taxon>Chitinophagaceae</taxon>
        <taxon>Ferruginibacter</taxon>
    </lineage>
</organism>
<dbReference type="NCBIfam" id="TIGR01730">
    <property type="entry name" value="RND_mfp"/>
    <property type="match status" value="1"/>
</dbReference>
<reference evidence="9" key="1">
    <citation type="journal article" date="2019" name="Int. J. Syst. Evol. Microbiol.">
        <title>The Global Catalogue of Microorganisms (GCM) 10K type strain sequencing project: providing services to taxonomists for standard genome sequencing and annotation.</title>
        <authorList>
            <consortium name="The Broad Institute Genomics Platform"/>
            <consortium name="The Broad Institute Genome Sequencing Center for Infectious Disease"/>
            <person name="Wu L."/>
            <person name="Ma J."/>
        </authorList>
    </citation>
    <scope>NUCLEOTIDE SEQUENCE [LARGE SCALE GENOMIC DNA]</scope>
    <source>
        <strain evidence="9">CECT 8289</strain>
    </source>
</reference>
<keyword evidence="3" id="KW-0813">Transport</keyword>
<dbReference type="Gene3D" id="2.40.420.20">
    <property type="match status" value="1"/>
</dbReference>
<evidence type="ECO:0000256" key="1">
    <source>
        <dbReference type="ARBA" id="ARBA00004196"/>
    </source>
</evidence>
<dbReference type="Pfam" id="PF25917">
    <property type="entry name" value="BSH_RND"/>
    <property type="match status" value="1"/>
</dbReference>
<evidence type="ECO:0000256" key="2">
    <source>
        <dbReference type="ARBA" id="ARBA00009477"/>
    </source>
</evidence>
<dbReference type="Gene3D" id="2.40.50.100">
    <property type="match status" value="1"/>
</dbReference>
<dbReference type="InterPro" id="IPR006143">
    <property type="entry name" value="RND_pump_MFP"/>
</dbReference>
<evidence type="ECO:0000256" key="3">
    <source>
        <dbReference type="ARBA" id="ARBA00022448"/>
    </source>
</evidence>
<sequence>MSKKTKWILFGSIGLLLVLIVLAKAGTFGKEEGIKVTAETAQKRTIIEVVNASGKVYPEIEVKVSPDISGEITELTVAEGDTVKKGQLLARIYADVYNIQRSQAASGVTQSQAQVANSQAALEALKANVEQSQRTYDMQKRLFDEKVISASEFNVADAALKTAKANYNAAVQGIRGTQAAVQSARDNLAKANTDLGRTAIVAPMDGVVSLLSVKKGEKVAGNSFNVGTEMLRIADMDKIEIRVDVGENDVPKVKLGDSAIVTVDAYSERKFKGIVTQIASSNNGAATSSLTSATSDVTQYKVYIRILKESYTDLLGKGSFPFRPGMSANADIQTKTQANIVAVPINAVTTREKNDSAKTKVNNTNNTTTNTTGVDDDIETVVFVKGKDNKVTKVVVKTGIQDINYIEISSGLKGGEEVITGPYDVVSKTLKVGTQVKVVDKKALYDKKE</sequence>
<keyword evidence="9" id="KW-1185">Reference proteome</keyword>
<feature type="domain" description="Multidrug resistance protein MdtA-like barrel-sandwich hybrid" evidence="5">
    <location>
        <begin position="62"/>
        <end position="221"/>
    </location>
</feature>
<feature type="domain" description="Multidrug resistance protein MdtA-like C-terminal permuted SH3" evidence="6">
    <location>
        <begin position="380"/>
        <end position="421"/>
    </location>
</feature>
<dbReference type="InterPro" id="IPR058636">
    <property type="entry name" value="Beta-barrel_YknX"/>
</dbReference>
<evidence type="ECO:0000259" key="7">
    <source>
        <dbReference type="Pfam" id="PF25990"/>
    </source>
</evidence>
<accession>A0ABV8QV03</accession>
<name>A0ABV8QV03_9BACT</name>
<dbReference type="EMBL" id="JBHSCZ010000002">
    <property type="protein sequence ID" value="MFC4262754.1"/>
    <property type="molecule type" value="Genomic_DNA"/>
</dbReference>
<comment type="similarity">
    <text evidence="2">Belongs to the membrane fusion protein (MFP) (TC 8.A.1) family.</text>
</comment>
<dbReference type="Gene3D" id="2.40.30.170">
    <property type="match status" value="1"/>
</dbReference>
<dbReference type="PANTHER" id="PTHR30469">
    <property type="entry name" value="MULTIDRUG RESISTANCE PROTEIN MDTA"/>
    <property type="match status" value="1"/>
</dbReference>
<evidence type="ECO:0000259" key="5">
    <source>
        <dbReference type="Pfam" id="PF25917"/>
    </source>
</evidence>
<dbReference type="SUPFAM" id="SSF111369">
    <property type="entry name" value="HlyD-like secretion proteins"/>
    <property type="match status" value="1"/>
</dbReference>
<proteinExistence type="inferred from homology"/>
<evidence type="ECO:0000313" key="9">
    <source>
        <dbReference type="Proteomes" id="UP001595907"/>
    </source>
</evidence>
<comment type="caution">
    <text evidence="8">The sequence shown here is derived from an EMBL/GenBank/DDBJ whole genome shotgun (WGS) entry which is preliminary data.</text>
</comment>
<dbReference type="InterPro" id="IPR058625">
    <property type="entry name" value="MdtA-like_BSH"/>
</dbReference>
<evidence type="ECO:0000313" key="8">
    <source>
        <dbReference type="EMBL" id="MFC4262754.1"/>
    </source>
</evidence>
<gene>
    <name evidence="8" type="ORF">ACFOWM_07695</name>
</gene>
<feature type="coiled-coil region" evidence="4">
    <location>
        <begin position="108"/>
        <end position="142"/>
    </location>
</feature>
<dbReference type="Pfam" id="PF25967">
    <property type="entry name" value="RND-MFP_C"/>
    <property type="match status" value="1"/>
</dbReference>
<feature type="domain" description="YknX-like beta-barrel" evidence="7">
    <location>
        <begin position="241"/>
        <end position="309"/>
    </location>
</feature>